<dbReference type="SUPFAM" id="SSF54637">
    <property type="entry name" value="Thioesterase/thiol ester dehydrase-isomerase"/>
    <property type="match status" value="2"/>
</dbReference>
<dbReference type="Pfam" id="PF01575">
    <property type="entry name" value="MaoC_dehydratas"/>
    <property type="match status" value="1"/>
</dbReference>
<dbReference type="CDD" id="cd03448">
    <property type="entry name" value="HDE_HSD"/>
    <property type="match status" value="1"/>
</dbReference>
<dbReference type="GO" id="GO:0006635">
    <property type="term" value="P:fatty acid beta-oxidation"/>
    <property type="evidence" value="ECO:0007669"/>
    <property type="project" value="TreeGrafter"/>
</dbReference>
<dbReference type="Pfam" id="PF22622">
    <property type="entry name" value="MFE-2_hydrat-2_N"/>
    <property type="match status" value="1"/>
</dbReference>
<dbReference type="InterPro" id="IPR002539">
    <property type="entry name" value="MaoC-like_dom"/>
</dbReference>
<dbReference type="Gene3D" id="3.10.129.10">
    <property type="entry name" value="Hotdog Thioesterase"/>
    <property type="match status" value="1"/>
</dbReference>
<keyword evidence="4" id="KW-1185">Reference proteome</keyword>
<evidence type="ECO:0000259" key="1">
    <source>
        <dbReference type="Pfam" id="PF01575"/>
    </source>
</evidence>
<protein>
    <submittedName>
        <fullName evidence="3">Acyl dehydratase</fullName>
    </submittedName>
</protein>
<reference evidence="3 4" key="1">
    <citation type="submission" date="2020-08" db="EMBL/GenBank/DDBJ databases">
        <title>Genomic Encyclopedia of Type Strains, Phase IV (KMG-IV): sequencing the most valuable type-strain genomes for metagenomic binning, comparative biology and taxonomic classification.</title>
        <authorList>
            <person name="Goeker M."/>
        </authorList>
    </citation>
    <scope>NUCLEOTIDE SEQUENCE [LARGE SCALE GENOMIC DNA]</scope>
    <source>
        <strain evidence="3 4">DSM 29781</strain>
    </source>
</reference>
<evidence type="ECO:0000313" key="4">
    <source>
        <dbReference type="Proteomes" id="UP000532440"/>
    </source>
</evidence>
<dbReference type="GO" id="GO:0003857">
    <property type="term" value="F:(3S)-3-hydroxyacyl-CoA dehydrogenase (NAD+) activity"/>
    <property type="evidence" value="ECO:0007669"/>
    <property type="project" value="TreeGrafter"/>
</dbReference>
<dbReference type="PANTHER" id="PTHR13078:SF56">
    <property type="entry name" value="PEROXISOMAL MULTIFUNCTIONAL ENZYME TYPE 2"/>
    <property type="match status" value="1"/>
</dbReference>
<accession>A0A7W8MAG1</accession>
<dbReference type="GO" id="GO:0004300">
    <property type="term" value="F:enoyl-CoA hydratase activity"/>
    <property type="evidence" value="ECO:0007669"/>
    <property type="project" value="TreeGrafter"/>
</dbReference>
<dbReference type="RefSeq" id="WP_183969761.1">
    <property type="nucleotide sequence ID" value="NZ_BAABEW010000024.1"/>
</dbReference>
<dbReference type="PANTHER" id="PTHR13078">
    <property type="entry name" value="PEROXISOMAL MULTIFUNCTIONAL ENZYME TYPE 2-RELATED"/>
    <property type="match status" value="1"/>
</dbReference>
<feature type="domain" description="MaoC-like" evidence="1">
    <location>
        <begin position="163"/>
        <end position="266"/>
    </location>
</feature>
<dbReference type="EMBL" id="JACHGB010000006">
    <property type="protein sequence ID" value="MBB5273325.1"/>
    <property type="molecule type" value="Genomic_DNA"/>
</dbReference>
<evidence type="ECO:0000313" key="3">
    <source>
        <dbReference type="EMBL" id="MBB5273325.1"/>
    </source>
</evidence>
<dbReference type="AlphaFoldDB" id="A0A7W8MAG1"/>
<gene>
    <name evidence="3" type="ORF">HNQ70_003353</name>
</gene>
<comment type="caution">
    <text evidence="3">The sequence shown here is derived from an EMBL/GenBank/DDBJ whole genome shotgun (WGS) entry which is preliminary data.</text>
</comment>
<feature type="domain" description="Peroxisomal multifunctional enzyme type 2-like N-terminal" evidence="2">
    <location>
        <begin position="19"/>
        <end position="146"/>
    </location>
</feature>
<sequence length="284" mass="30317">MPIDLDCIGREAGPAEVAWTSRDAMLYAIGVGAGQDDAFAELAFTTENTAGVALRMLPAYAVVVVQNAVTARPAFGDIDRTKLVHAEQGFVLHRPLPVEGRARVTGKVTAIQDKGSGALVTMDAEVVDAATGAPLATATSSVFIRGEGGFGGERTPSPPSRIPERAPDFERVVATRPDQALLYRLSGDRNPLHSDPDFAARGGFSRPILHGMCTYGITGRILLNRFCDGDPDRLRSMQGRFTRPVLPGDTLKVQAWQEADGIRFRTLAENGQPVLDQGLIGLAP</sequence>
<dbReference type="InterPro" id="IPR054357">
    <property type="entry name" value="MFE-2_N"/>
</dbReference>
<dbReference type="GO" id="GO:0044594">
    <property type="term" value="F:17-beta-hydroxysteroid dehydrogenase (NAD+) activity"/>
    <property type="evidence" value="ECO:0007669"/>
    <property type="project" value="TreeGrafter"/>
</dbReference>
<name>A0A7W8MAG1_9BURK</name>
<dbReference type="InterPro" id="IPR029069">
    <property type="entry name" value="HotDog_dom_sf"/>
</dbReference>
<dbReference type="Proteomes" id="UP000532440">
    <property type="component" value="Unassembled WGS sequence"/>
</dbReference>
<organism evidence="3 4">
    <name type="scientific">Quisquiliibacterium transsilvanicum</name>
    <dbReference type="NCBI Taxonomy" id="1549638"/>
    <lineage>
        <taxon>Bacteria</taxon>
        <taxon>Pseudomonadati</taxon>
        <taxon>Pseudomonadota</taxon>
        <taxon>Betaproteobacteria</taxon>
        <taxon>Burkholderiales</taxon>
        <taxon>Burkholderiaceae</taxon>
        <taxon>Quisquiliibacterium</taxon>
    </lineage>
</organism>
<evidence type="ECO:0000259" key="2">
    <source>
        <dbReference type="Pfam" id="PF22622"/>
    </source>
</evidence>
<proteinExistence type="predicted"/>